<gene>
    <name evidence="1" type="ORF">ZHAS_00009079</name>
</gene>
<keyword evidence="1" id="KW-0808">Transferase</keyword>
<name>A0A084VU41_ANOSI</name>
<dbReference type="AlphaFoldDB" id="A0A084VU41"/>
<protein>
    <submittedName>
        <fullName evidence="1 2">Acetyltransferase</fullName>
    </submittedName>
</protein>
<proteinExistence type="predicted"/>
<dbReference type="VEuPathDB" id="VectorBase:ASIC009079"/>
<accession>A0A084VU41</accession>
<dbReference type="EnsemblMetazoa" id="ASIC009079-RA">
    <property type="protein sequence ID" value="ASIC009079-PA"/>
    <property type="gene ID" value="ASIC009079"/>
</dbReference>
<reference evidence="2" key="2">
    <citation type="submission" date="2020-05" db="UniProtKB">
        <authorList>
            <consortium name="EnsemblMetazoa"/>
        </authorList>
    </citation>
    <scope>IDENTIFICATION</scope>
</reference>
<dbReference type="EMBL" id="ATLV01016634">
    <property type="status" value="NOT_ANNOTATED_CDS"/>
    <property type="molecule type" value="Genomic_DNA"/>
</dbReference>
<evidence type="ECO:0000313" key="1">
    <source>
        <dbReference type="EMBL" id="KFB41485.1"/>
    </source>
</evidence>
<evidence type="ECO:0000313" key="3">
    <source>
        <dbReference type="Proteomes" id="UP000030765"/>
    </source>
</evidence>
<reference evidence="1 3" key="1">
    <citation type="journal article" date="2014" name="BMC Genomics">
        <title>Genome sequence of Anopheles sinensis provides insight into genetics basis of mosquito competence for malaria parasites.</title>
        <authorList>
            <person name="Zhou D."/>
            <person name="Zhang D."/>
            <person name="Ding G."/>
            <person name="Shi L."/>
            <person name="Hou Q."/>
            <person name="Ye Y."/>
            <person name="Xu Y."/>
            <person name="Zhou H."/>
            <person name="Xiong C."/>
            <person name="Li S."/>
            <person name="Yu J."/>
            <person name="Hong S."/>
            <person name="Yu X."/>
            <person name="Zou P."/>
            <person name="Chen C."/>
            <person name="Chang X."/>
            <person name="Wang W."/>
            <person name="Lv Y."/>
            <person name="Sun Y."/>
            <person name="Ma L."/>
            <person name="Shen B."/>
            <person name="Zhu C."/>
        </authorList>
    </citation>
    <scope>NUCLEOTIDE SEQUENCE [LARGE SCALE GENOMIC DNA]</scope>
</reference>
<evidence type="ECO:0000313" key="2">
    <source>
        <dbReference type="EnsemblMetazoa" id="ASIC009079-PA"/>
    </source>
</evidence>
<dbReference type="Proteomes" id="UP000030765">
    <property type="component" value="Unassembled WGS sequence"/>
</dbReference>
<organism evidence="1">
    <name type="scientific">Anopheles sinensis</name>
    <name type="common">Mosquito</name>
    <dbReference type="NCBI Taxonomy" id="74873"/>
    <lineage>
        <taxon>Eukaryota</taxon>
        <taxon>Metazoa</taxon>
        <taxon>Ecdysozoa</taxon>
        <taxon>Arthropoda</taxon>
        <taxon>Hexapoda</taxon>
        <taxon>Insecta</taxon>
        <taxon>Pterygota</taxon>
        <taxon>Neoptera</taxon>
        <taxon>Endopterygota</taxon>
        <taxon>Diptera</taxon>
        <taxon>Nematocera</taxon>
        <taxon>Culicoidea</taxon>
        <taxon>Culicidae</taxon>
        <taxon>Anophelinae</taxon>
        <taxon>Anopheles</taxon>
    </lineage>
</organism>
<sequence length="140" mass="15809">MEKHTTNCQVLLDISTFSVPLQATISVAIRYVAPRLSPHKRSMGVEHRQVLRRGHCWDGTSQILVRFAKLDTGWKVVFDTIPTVCSQFLEESETRIGWFSVRFSFPSSCNAGPCPLEFHSHCGSKAFGNIRNVIIDTQGW</sequence>
<keyword evidence="3" id="KW-1185">Reference proteome</keyword>
<dbReference type="GO" id="GO:0016740">
    <property type="term" value="F:transferase activity"/>
    <property type="evidence" value="ECO:0007669"/>
    <property type="project" value="UniProtKB-KW"/>
</dbReference>
<dbReference type="EMBL" id="KE525098">
    <property type="protein sequence ID" value="KFB41485.1"/>
    <property type="molecule type" value="Genomic_DNA"/>
</dbReference>